<evidence type="ECO:0000313" key="4">
    <source>
        <dbReference type="Proteomes" id="UP000661077"/>
    </source>
</evidence>
<gene>
    <name evidence="3" type="ORF">JM946_16470</name>
</gene>
<dbReference type="SUPFAM" id="SSF53756">
    <property type="entry name" value="UDP-Glycosyltransferase/glycogen phosphorylase"/>
    <property type="match status" value="1"/>
</dbReference>
<accession>A0ABS1WZE2</accession>
<dbReference type="PANTHER" id="PTHR12526">
    <property type="entry name" value="GLYCOSYLTRANSFERASE"/>
    <property type="match status" value="1"/>
</dbReference>
<dbReference type="InterPro" id="IPR028098">
    <property type="entry name" value="Glyco_trans_4-like_N"/>
</dbReference>
<proteinExistence type="predicted"/>
<feature type="domain" description="Glycosyl transferase family 1" evidence="1">
    <location>
        <begin position="229"/>
        <end position="396"/>
    </location>
</feature>
<sequence length="429" mass="47346">MNVPLYCYGTRMAHEDRMQDACMGAGAAAPCRVTFVAAGLRCGGIERALVSLAGAMLERGHQVTVITFAPESTDFFRLAPDAPRVSLNIRLGAPTPLLQLWSTTRARLQALRAAIDASQPDVVISHAPQINVPTLLAMRGSVVPVIVTEHGDVPVRPEADRPWLWKKWIWYRLRRYCYPSAFRIVSVSRAIDRSFAWLPAERRAVIHNPAPSIPAHASTHSALPVGLDPHRPWMISMGRLSHAKGHDLLLTAFARIAPQFPQWQLVIIGDGELRESLHRLADELVHKNQVVFTGALASPFALLGRAQFFVLASRYEGFPMAVAEALACGLPVIATDCPSRPRKFGERGRVAGGIRELVRDGVDGFLVPPEDPDALADAMARWMQSPQERSQMAQQTASGTTRFSRERVIEDWERLLEQAMAGQRRGIAC</sequence>
<dbReference type="CDD" id="cd03820">
    <property type="entry name" value="GT4_AmsD-like"/>
    <property type="match status" value="1"/>
</dbReference>
<dbReference type="Proteomes" id="UP000661077">
    <property type="component" value="Unassembled WGS sequence"/>
</dbReference>
<dbReference type="Pfam" id="PF00534">
    <property type="entry name" value="Glycos_transf_1"/>
    <property type="match status" value="1"/>
</dbReference>
<dbReference type="RefSeq" id="WP_203168436.1">
    <property type="nucleotide sequence ID" value="NZ_JAEVLS010000003.1"/>
</dbReference>
<comment type="caution">
    <text evidence="3">The sequence shown here is derived from an EMBL/GenBank/DDBJ whole genome shotgun (WGS) entry which is preliminary data.</text>
</comment>
<protein>
    <submittedName>
        <fullName evidence="3">Glycosyltransferase family 4 protein</fullName>
    </submittedName>
</protein>
<feature type="domain" description="Glycosyltransferase subfamily 4-like N-terminal" evidence="2">
    <location>
        <begin position="43"/>
        <end position="209"/>
    </location>
</feature>
<evidence type="ECO:0000259" key="2">
    <source>
        <dbReference type="Pfam" id="PF13439"/>
    </source>
</evidence>
<dbReference type="Gene3D" id="3.40.50.2000">
    <property type="entry name" value="Glycogen Phosphorylase B"/>
    <property type="match status" value="2"/>
</dbReference>
<organism evidence="3 4">
    <name type="scientific">Steroidobacter gossypii</name>
    <dbReference type="NCBI Taxonomy" id="2805490"/>
    <lineage>
        <taxon>Bacteria</taxon>
        <taxon>Pseudomonadati</taxon>
        <taxon>Pseudomonadota</taxon>
        <taxon>Gammaproteobacteria</taxon>
        <taxon>Steroidobacterales</taxon>
        <taxon>Steroidobacteraceae</taxon>
        <taxon>Steroidobacter</taxon>
    </lineage>
</organism>
<name>A0ABS1WZE2_9GAMM</name>
<dbReference type="Pfam" id="PF13439">
    <property type="entry name" value="Glyco_transf_4"/>
    <property type="match status" value="1"/>
</dbReference>
<dbReference type="PANTHER" id="PTHR12526:SF630">
    <property type="entry name" value="GLYCOSYLTRANSFERASE"/>
    <property type="match status" value="1"/>
</dbReference>
<dbReference type="InterPro" id="IPR001296">
    <property type="entry name" value="Glyco_trans_1"/>
</dbReference>
<keyword evidence="4" id="KW-1185">Reference proteome</keyword>
<reference evidence="3 4" key="1">
    <citation type="journal article" date="2021" name="Int. J. Syst. Evol. Microbiol.">
        <title>Steroidobacter gossypii sp. nov., isolated from soil of cotton cropping field.</title>
        <authorList>
            <person name="Huang R."/>
            <person name="Yang S."/>
            <person name="Zhen C."/>
            <person name="Liu W."/>
        </authorList>
    </citation>
    <scope>NUCLEOTIDE SEQUENCE [LARGE SCALE GENOMIC DNA]</scope>
    <source>
        <strain evidence="3 4">S1-65</strain>
    </source>
</reference>
<evidence type="ECO:0000259" key="1">
    <source>
        <dbReference type="Pfam" id="PF00534"/>
    </source>
</evidence>
<dbReference type="EMBL" id="JAEVLS010000003">
    <property type="protein sequence ID" value="MBM0106330.1"/>
    <property type="molecule type" value="Genomic_DNA"/>
</dbReference>
<evidence type="ECO:0000313" key="3">
    <source>
        <dbReference type="EMBL" id="MBM0106330.1"/>
    </source>
</evidence>